<comment type="caution">
    <text evidence="3">The sequence shown here is derived from an EMBL/GenBank/DDBJ whole genome shotgun (WGS) entry which is preliminary data.</text>
</comment>
<keyword evidence="2" id="KW-0472">Membrane</keyword>
<feature type="compositionally biased region" description="Basic and acidic residues" evidence="1">
    <location>
        <begin position="160"/>
        <end position="171"/>
    </location>
</feature>
<feature type="transmembrane region" description="Helical" evidence="2">
    <location>
        <begin position="105"/>
        <end position="124"/>
    </location>
</feature>
<keyword evidence="2" id="KW-0812">Transmembrane</keyword>
<feature type="region of interest" description="Disordered" evidence="1">
    <location>
        <begin position="128"/>
        <end position="171"/>
    </location>
</feature>
<organism evidence="3 4">
    <name type="scientific">Portunus trituberculatus</name>
    <name type="common">Swimming crab</name>
    <name type="synonym">Neptunus trituberculatus</name>
    <dbReference type="NCBI Taxonomy" id="210409"/>
    <lineage>
        <taxon>Eukaryota</taxon>
        <taxon>Metazoa</taxon>
        <taxon>Ecdysozoa</taxon>
        <taxon>Arthropoda</taxon>
        <taxon>Crustacea</taxon>
        <taxon>Multicrustacea</taxon>
        <taxon>Malacostraca</taxon>
        <taxon>Eumalacostraca</taxon>
        <taxon>Eucarida</taxon>
        <taxon>Decapoda</taxon>
        <taxon>Pleocyemata</taxon>
        <taxon>Brachyura</taxon>
        <taxon>Eubrachyura</taxon>
        <taxon>Portunoidea</taxon>
        <taxon>Portunidae</taxon>
        <taxon>Portuninae</taxon>
        <taxon>Portunus</taxon>
    </lineage>
</organism>
<evidence type="ECO:0000256" key="1">
    <source>
        <dbReference type="SAM" id="MobiDB-lite"/>
    </source>
</evidence>
<proteinExistence type="predicted"/>
<dbReference type="EMBL" id="VSRR010033099">
    <property type="protein sequence ID" value="MPC71554.1"/>
    <property type="molecule type" value="Genomic_DNA"/>
</dbReference>
<evidence type="ECO:0000256" key="2">
    <source>
        <dbReference type="SAM" id="Phobius"/>
    </source>
</evidence>
<reference evidence="3 4" key="1">
    <citation type="submission" date="2019-05" db="EMBL/GenBank/DDBJ databases">
        <title>Another draft genome of Portunus trituberculatus and its Hox gene families provides insights of decapod evolution.</title>
        <authorList>
            <person name="Jeong J.-H."/>
            <person name="Song I."/>
            <person name="Kim S."/>
            <person name="Choi T."/>
            <person name="Kim D."/>
            <person name="Ryu S."/>
            <person name="Kim W."/>
        </authorList>
    </citation>
    <scope>NUCLEOTIDE SEQUENCE [LARGE SCALE GENOMIC DNA]</scope>
    <source>
        <tissue evidence="3">Muscle</tissue>
    </source>
</reference>
<name>A0A5B7HSX1_PORTR</name>
<sequence length="171" mass="18886">MMLFCWSYVVVNDGAAVLEPRQVTSGSVDQHNIRVRGVSTPQRREFDLAPTGGGFELRQTRQRRSKAVRGSCLSNWKRLHGCPLTTLGAEGVWEVRRPADVFSCLLLLVLFVVSAGTCLAPHVFKSGLKRPSRRAHHGTTQSTQGGGRDDREGEDGEEREGERERGRGASQ</sequence>
<evidence type="ECO:0000313" key="3">
    <source>
        <dbReference type="EMBL" id="MPC71554.1"/>
    </source>
</evidence>
<dbReference type="AlphaFoldDB" id="A0A5B7HSX1"/>
<gene>
    <name evidence="3" type="ORF">E2C01_065832</name>
</gene>
<dbReference type="Proteomes" id="UP000324222">
    <property type="component" value="Unassembled WGS sequence"/>
</dbReference>
<keyword evidence="4" id="KW-1185">Reference proteome</keyword>
<accession>A0A5B7HSX1</accession>
<feature type="compositionally biased region" description="Basic residues" evidence="1">
    <location>
        <begin position="128"/>
        <end position="137"/>
    </location>
</feature>
<keyword evidence="2" id="KW-1133">Transmembrane helix</keyword>
<evidence type="ECO:0000313" key="4">
    <source>
        <dbReference type="Proteomes" id="UP000324222"/>
    </source>
</evidence>
<protein>
    <submittedName>
        <fullName evidence="3">Uncharacterized protein</fullName>
    </submittedName>
</protein>